<reference evidence="2" key="1">
    <citation type="submission" date="2013-01" db="EMBL/GenBank/DDBJ databases">
        <title>Draft Genome Sequence of a Mulberry Tree, Morus notabilis C.K. Schneid.</title>
        <authorList>
            <person name="He N."/>
            <person name="Zhao S."/>
        </authorList>
    </citation>
    <scope>NUCLEOTIDE SEQUENCE</scope>
</reference>
<dbReference type="AlphaFoldDB" id="W9S2D1"/>
<name>W9S2D1_9ROSA</name>
<evidence type="ECO:0000313" key="2">
    <source>
        <dbReference type="Proteomes" id="UP000030645"/>
    </source>
</evidence>
<proteinExistence type="predicted"/>
<gene>
    <name evidence="1" type="ORF">L484_016220</name>
</gene>
<dbReference type="Proteomes" id="UP000030645">
    <property type="component" value="Unassembled WGS sequence"/>
</dbReference>
<accession>W9S2D1</accession>
<organism evidence="1 2">
    <name type="scientific">Morus notabilis</name>
    <dbReference type="NCBI Taxonomy" id="981085"/>
    <lineage>
        <taxon>Eukaryota</taxon>
        <taxon>Viridiplantae</taxon>
        <taxon>Streptophyta</taxon>
        <taxon>Embryophyta</taxon>
        <taxon>Tracheophyta</taxon>
        <taxon>Spermatophyta</taxon>
        <taxon>Magnoliopsida</taxon>
        <taxon>eudicotyledons</taxon>
        <taxon>Gunneridae</taxon>
        <taxon>Pentapetalae</taxon>
        <taxon>rosids</taxon>
        <taxon>fabids</taxon>
        <taxon>Rosales</taxon>
        <taxon>Moraceae</taxon>
        <taxon>Moreae</taxon>
        <taxon>Morus</taxon>
    </lineage>
</organism>
<protein>
    <submittedName>
        <fullName evidence="1">Uncharacterized protein</fullName>
    </submittedName>
</protein>
<dbReference type="EMBL" id="KE345966">
    <property type="protein sequence ID" value="EXC22154.1"/>
    <property type="molecule type" value="Genomic_DNA"/>
</dbReference>
<sequence>MTRASPDLARLGFNPVGILKSSSLIAKLGLNRSNIAESSLRCTGSCTNIPRSSPILAEVSNPNHDFIGVLNFCYQIATVCFISE</sequence>
<keyword evidence="2" id="KW-1185">Reference proteome</keyword>
<evidence type="ECO:0000313" key="1">
    <source>
        <dbReference type="EMBL" id="EXC22154.1"/>
    </source>
</evidence>